<keyword evidence="9" id="KW-1185">Reference proteome</keyword>
<comment type="caution">
    <text evidence="8">The sequence shown here is derived from an EMBL/GenBank/DDBJ whole genome shotgun (WGS) entry which is preliminary data.</text>
</comment>
<protein>
    <recommendedName>
        <fullName evidence="6">Large ribosomal subunit protein mL50</fullName>
    </recommendedName>
</protein>
<dbReference type="EMBL" id="PXOG01000092">
    <property type="protein sequence ID" value="RGP77468.1"/>
    <property type="molecule type" value="Genomic_DNA"/>
</dbReference>
<keyword evidence="3" id="KW-0689">Ribosomal protein</keyword>
<dbReference type="Proteomes" id="UP000266234">
    <property type="component" value="Unassembled WGS sequence"/>
</dbReference>
<evidence type="ECO:0000256" key="5">
    <source>
        <dbReference type="ARBA" id="ARBA00023274"/>
    </source>
</evidence>
<dbReference type="GO" id="GO:0005739">
    <property type="term" value="C:mitochondrion"/>
    <property type="evidence" value="ECO:0007669"/>
    <property type="project" value="UniProtKB-SubCell"/>
</dbReference>
<evidence type="ECO:0000256" key="3">
    <source>
        <dbReference type="ARBA" id="ARBA00022980"/>
    </source>
</evidence>
<dbReference type="GO" id="GO:0005840">
    <property type="term" value="C:ribosome"/>
    <property type="evidence" value="ECO:0007669"/>
    <property type="project" value="UniProtKB-KW"/>
</dbReference>
<feature type="region of interest" description="Disordered" evidence="7">
    <location>
        <begin position="54"/>
        <end position="121"/>
    </location>
</feature>
<keyword evidence="5" id="KW-0687">Ribonucleoprotein</keyword>
<evidence type="ECO:0000256" key="1">
    <source>
        <dbReference type="ARBA" id="ARBA00004173"/>
    </source>
</evidence>
<evidence type="ECO:0000256" key="6">
    <source>
        <dbReference type="ARBA" id="ARBA00035183"/>
    </source>
</evidence>
<dbReference type="Pfam" id="PF10501">
    <property type="entry name" value="Ribosomal_L50"/>
    <property type="match status" value="1"/>
</dbReference>
<dbReference type="GO" id="GO:1990904">
    <property type="term" value="C:ribonucleoprotein complex"/>
    <property type="evidence" value="ECO:0007669"/>
    <property type="project" value="UniProtKB-KW"/>
</dbReference>
<comment type="similarity">
    <text evidence="2">Belongs to the mitochondrion-specific ribosomal protein mL50 family.</text>
</comment>
<feature type="compositionally biased region" description="Basic and acidic residues" evidence="7">
    <location>
        <begin position="77"/>
        <end position="89"/>
    </location>
</feature>
<gene>
    <name evidence="8" type="ORF">FLONG3_4387</name>
</gene>
<keyword evidence="4" id="KW-0496">Mitochondrion</keyword>
<name>A0A395SYE8_9HYPO</name>
<proteinExistence type="inferred from homology"/>
<evidence type="ECO:0000313" key="9">
    <source>
        <dbReference type="Proteomes" id="UP000266234"/>
    </source>
</evidence>
<evidence type="ECO:0000256" key="4">
    <source>
        <dbReference type="ARBA" id="ARBA00023128"/>
    </source>
</evidence>
<organism evidence="8 9">
    <name type="scientific">Fusarium longipes</name>
    <dbReference type="NCBI Taxonomy" id="694270"/>
    <lineage>
        <taxon>Eukaryota</taxon>
        <taxon>Fungi</taxon>
        <taxon>Dikarya</taxon>
        <taxon>Ascomycota</taxon>
        <taxon>Pezizomycotina</taxon>
        <taxon>Sordariomycetes</taxon>
        <taxon>Hypocreomycetidae</taxon>
        <taxon>Hypocreales</taxon>
        <taxon>Nectriaceae</taxon>
        <taxon>Fusarium</taxon>
    </lineage>
</organism>
<evidence type="ECO:0000256" key="2">
    <source>
        <dbReference type="ARBA" id="ARBA00008860"/>
    </source>
</evidence>
<dbReference type="OrthoDB" id="6220758at2759"/>
<reference evidence="8 9" key="1">
    <citation type="journal article" date="2018" name="PLoS Pathog.">
        <title>Evolution of structural diversity of trichothecenes, a family of toxins produced by plant pathogenic and entomopathogenic fungi.</title>
        <authorList>
            <person name="Proctor R.H."/>
            <person name="McCormick S.P."/>
            <person name="Kim H.S."/>
            <person name="Cardoza R.E."/>
            <person name="Stanley A.M."/>
            <person name="Lindo L."/>
            <person name="Kelly A."/>
            <person name="Brown D.W."/>
            <person name="Lee T."/>
            <person name="Vaughan M.M."/>
            <person name="Alexander N.J."/>
            <person name="Busman M."/>
            <person name="Gutierrez S."/>
        </authorList>
    </citation>
    <scope>NUCLEOTIDE SEQUENCE [LARGE SCALE GENOMIC DNA]</scope>
    <source>
        <strain evidence="8 9">NRRL 20695</strain>
    </source>
</reference>
<dbReference type="InterPro" id="IPR018305">
    <property type="entry name" value="Ribosomal_m50"/>
</dbReference>
<sequence>MPRIPRVGAFASLPSAVVPVNRVPFVARATFSTSTPVNALGNKTQWIRKQLWKGEAPGPEDPYNERPEPEQSTNLPDEAKDLSNVDRRPSPVRNTRLVLPPSHSEALSEKEVESVDTGYTPATSIEDLEEIEPLKTWWEQPGHWGEESEFKGFGKADRVQDQAVLEVYLRQALVESLSYQQRGLLEEYAAKKWPVGNRAHLDRTLSVGIRFENGKALLSSHFRIVTEKLKERPQELEEKVEISPEEARQMINALNPSWKAATLDNDHLKFAIRKRLYQLTGHFIPDVKLAAANTPGELITVALTISKRGKKLAEVLEEKKDLSTLPNVTVHSRRVTPIDREVSVGRWKVIEEELRKRDLPVTGTGGYGKNKERDWLTGQNSGGV</sequence>
<dbReference type="STRING" id="694270.A0A395SYE8"/>
<evidence type="ECO:0000313" key="8">
    <source>
        <dbReference type="EMBL" id="RGP77468.1"/>
    </source>
</evidence>
<feature type="region of interest" description="Disordered" evidence="7">
    <location>
        <begin position="362"/>
        <end position="384"/>
    </location>
</feature>
<comment type="subcellular location">
    <subcellularLocation>
        <location evidence="1">Mitochondrion</location>
    </subcellularLocation>
</comment>
<dbReference type="AlphaFoldDB" id="A0A395SYE8"/>
<evidence type="ECO:0000256" key="7">
    <source>
        <dbReference type="SAM" id="MobiDB-lite"/>
    </source>
</evidence>
<accession>A0A395SYE8</accession>